<reference evidence="4" key="1">
    <citation type="journal article" date="2016" name="Mol. Phylogenet. Evol.">
        <title>Chloroplast phylogenomic data from the green algal order Sphaeropleales (Chlorophyceae, Chlorophyta) reveal complex patterns of sequence evolution.</title>
        <authorList>
            <person name="Fucikova K."/>
            <person name="Lewis P.O."/>
            <person name="Lewis L.A."/>
        </authorList>
    </citation>
    <scope>NUCLEOTIDE SEQUENCE</scope>
    <source>
        <strain evidence="4">SAG 2137</strain>
    </source>
</reference>
<geneLocation type="chloroplast" evidence="4"/>
<dbReference type="Gene3D" id="1.10.8.60">
    <property type="match status" value="1"/>
</dbReference>
<dbReference type="SUPFAM" id="SSF52540">
    <property type="entry name" value="P-loop containing nucleoside triphosphate hydrolases"/>
    <property type="match status" value="1"/>
</dbReference>
<feature type="transmembrane region" description="Helical" evidence="2">
    <location>
        <begin position="1983"/>
        <end position="2000"/>
    </location>
</feature>
<dbReference type="Gene3D" id="3.40.50.300">
    <property type="entry name" value="P-loop containing nucleotide triphosphate hydrolases"/>
    <property type="match status" value="2"/>
</dbReference>
<keyword evidence="2" id="KW-0472">Membrane</keyword>
<dbReference type="InterPro" id="IPR050168">
    <property type="entry name" value="AAA_ATPase_domain"/>
</dbReference>
<dbReference type="PANTHER" id="PTHR23077">
    <property type="entry name" value="AAA-FAMILY ATPASE"/>
    <property type="match status" value="1"/>
</dbReference>
<feature type="domain" description="AAA+ ATPase" evidence="3">
    <location>
        <begin position="2747"/>
        <end position="3077"/>
    </location>
</feature>
<dbReference type="Pfam" id="PF00004">
    <property type="entry name" value="AAA"/>
    <property type="match status" value="2"/>
</dbReference>
<dbReference type="PANTHER" id="PTHR23077:SF117">
    <property type="entry name" value="AAA+ ATPASE DOMAIN-CONTAINING PROTEIN"/>
    <property type="match status" value="1"/>
</dbReference>
<accession>A0A140HB24</accession>
<dbReference type="SMART" id="SM00382">
    <property type="entry name" value="AAA"/>
    <property type="match status" value="1"/>
</dbReference>
<dbReference type="GO" id="GO:0005524">
    <property type="term" value="F:ATP binding"/>
    <property type="evidence" value="ECO:0007669"/>
    <property type="project" value="InterPro"/>
</dbReference>
<dbReference type="InterPro" id="IPR003959">
    <property type="entry name" value="ATPase_AAA_core"/>
</dbReference>
<name>A0A140HB24_PSESB</name>
<sequence length="3718" mass="435032">MMKKQYSTFFTNFEGQEQHEKLEKIKFYKKYNFLQTSLFQFLYKKQTQNFDNILIKSKTTPKTSFNFRSLPDFYLPKNANEIKRKKLSKSDKILIENSNCRVLEKEQFLTYPPFYLKSDLNKSLTHNLLWSFRPSLLEKKDVMRAALRQHNSSTLFETKFKVLNSSFLTSIDSQRELNQKKTKPKKLLFFAFLFSNLNPEKRINRKEKLNFSFPNFFPHRKSFMQYWIFPFVGFVAVIYGNQKSSYPESFLNWPVTNLTFDSLIKFKSRKTPFYLSLLKEHTGFNPDKEQINSNVLEFSNENLIKGQSSLTLLFLNKGTEEATEFVNTKKKDKLDNTKKNKEVLNVYNNTNLKTIYDKLVQLEQNEIEKGYDFYLNQTLDWLDSSFCLQSDANNSISFLFPSILKSSPVFSNQKTIEKNLELEKTPSLLATNFQNKSQKSHFWSFYWYWYKLNTNIKLTQKEAGKLKFSRNFLELPTKLYPFPNNCLLTNNKHSFFGKQTQFQINKEHNFENKSKEQVLSNLPLNSYQKSSLLLENCLKELNANQITSFNFLIDEKENRLVSTQKADSFYKLKYAEDIFDAVTKVRKFQFSKNFPLLKDLYTLLQKNNPTVSLSTENQKNNFSTIARFPSSSKDQKAITIKTKTASGFKFNSFFKNAFRLKTAKHHKFFIQKDKKNEKETLPLPLKTLTYELLLLKTMKKSPYVLKITNQNRKTIVFRTLSLLNLVQNKMNNWLFSLNSINESSQFAPTFELEPLNQVPTTSLKFRNFSLFPKSEVFLKEALLKDKTNIKNIQKENQELLADIVNNNIPILTFKHPIFMSGFQKPPNKSFLLTNNTKKLDSLMFIEKNRETKFRKFSRKNVSLLDETQYFYLMNQNHISLESLVSKKQTNLLNVKSFYKEVIPFNTTPFIENKGTSFQIKEFLKSRKQTLKTEIYNKWLFFKKHSNEFKKMHFFELVALKNQIFLEAFSLNENFEIKFRLNNQKDLTLYRKTKPVSFFSYVKPSLVKKATNWSSVHKATPNSTISSLNTKFVLKVLNRNNSANQTKANFLKTHLKLVKKSSKPGQQSFKLRLIPSLYSLSEKMLPSQSTFSYFQTNSLQNSGNLAVSVQRAKQKDGNPLTKRLIQKPKNIDSRKPEKIFRTYLSCKYSEPKNQPSFDSKNKIENFNFRKGNQFQILKTSRLKTLKKRAKKLKIGFCEEQNHIQWTPKNNKLVLAVLDSKEKARLNKESNVKNLDLLYQFNSFQVSPALDKNNRTRKIRLSPNTLLKRIGFLFLSVPQKNERKFFNIKKDQQISRRLDLGIKKNYGSYQSPVREENEKINKKELNEITNVKVSDQMIAHLEKQKYQQKKNRKRKLNKEKRRKRKRSYPRPIWLRFQLYNKFLKVRHSIYRTDNYLISPFLNRSALEKHFLLKGANTQNSRSIMLNFNTQVFNQKYNMKAKSLSDNQLINTWLLNFGRSSYLQHQKIKKKISRNNKQYWGSLPINVRNSEKTAMQQNILSQFSPIFAQHDFYKISNTIMIDFQKLCWKSYWLRSNLTPYIQRIENHMKQMKESQKNWLKTQTFSAFLSSLLGFNRSLAPNIKNTNWSINWLLPEQSQIGLDSKVYFRNSKYDELSPYLNMKTSFDTKNFASSFSVFQQAQKKAEYNQILYERISDIIKNVKTNSNLNGQIHAKSFKRGCRKSDKTHSSAFWTRLGGPFSMVTGSDLTNFAIKPYSDLPTLRVLWALNKTNLFSFKDFNQTKSLWGSLKVKQQQKANKTKKFISKSIRKLFSSSASLKTQQNQRKNRKLPFSTLSFVSEQNKTKKAQQKIRYSGFVVKYYESYLREFKNNLKSSAWTKDSKSYPFFYRTETPFRLSFLEPGQKPYISNKYQNNKIENTKSPFRTIVLSPIPDTLNHVSSVRFRTQNQQTSGPKKHPKRAVNYWWNRLYDSLTSLSYNSFYSNSQMEDFSFIQNLTPAVFFGRTKPNGWDFLSVNNTTSFIFKNQATFFWALTILFHICSLFSLIRIPEVRSLAKFYLLIIYKISNSYLIVLYKIYDLLRDYKRQISNIAKFSLNQSLTRKLTFSSQRLSLEQKKADVFNDQTNASGVLPITTKFSFSESREKQNQNEFKQSLSSVTSRKAFYVDSFLKSTLTELIIADNSNRSFDQKLTLTQHGTKNYAANIFKERKQLTRFLFKGGQKQHISELTYRLPKFALITETFGTKTETLLEFNKKYLPTEIFCSLLTFVNKYSFDLIMPPDQSIFDMKESPWLGFKQKSFKKVDKQNHKFSILTLTLKPAFSLSSGVSLFTLNKTNWLGSKEKRERIEENQTANRNGVSNSPIENVNFRSYTKNRKEQLNKTNNEFVLPSPTVLISCHKIEEPINENSTFISLVFLKFSSMFLYTVFSLARLGESAFYGGLNLSYTCLLKVVDILESFMLIIYKFLEKPAELMIEWIASLFLLEWSSDITTFVPETLDIYTWNSFKKFSRGTSLIFLQSALGLNKTTATFGLLGGAILVQRRLWCFLEILLDSLTAPDIDLILRQKKGVIFWDIWAEILIQAAEKYNINIPSLTTLKEEQELLLEKLLVDEHWDWYQASAIEITPLVELIQTQQTQTLSNVLAQTWENALTPDLAKSINQNISLSVQSNRTTFFNKKTGVSPLMRKKNDFARKFHFRKSKFKLISEEVLNSRKFNKFRSLPERKQKTDTNEIWRRWATNQYFTWKGKDIDLFVDIHPPKSFRHVHFLPYYEPAQQILGSLVCQIYSGLFSKQVSKNVLVVGAPGTGKSLLIQALAGETESVIITDNASRYVMVQGGVAVGMKLLRDVFDAIALHTPCIFLMEEIHVIGERRPMLISEDENAKAAEPSFGVETQEVHEKNQLIYQLSVHSIAHYRQPYKGDFSLLIPTNHFSLDLFCGVSPPKTRKLGITPKNPLPIESIETQMKQQNNLKTNVESADSNLLSTQRNGANKAKKVSQLQLIREQNFAPPATSPFTILILKENKKLKPRKIVNEMPWSGFSWDQMMLISKVNYSVRVKVAMLADIAISNLAVKLDMITDLLVIIDSVRSNRGFVVFATTHLPSILDPALRRPGRLDETIYLPILPSLISRWEMFKTNLSSFSSTVDFLDYAILAQNLSLQAKDETLLFNLISKTKLLLLNTSIKDKSLFNTQFKSFQKQKTKIPLLINSKNLSFNSVSLPEENFSLQSTLPIPTKMKTDRKTLKEFPIYSIAQALKTVFHAELLDPFKINKRAQKLSNLEKIRTRYSRKFQFSKIETLINDSSQSKSTQTRKKEALLTALKRIQMSPALPMGPSSLTAFTYFQIGKFLINSQFLSDQTSYGLILAVSQQMLFANFENSSENIFRDLYAPNLDIQNTLSKFFAGKIAEFFLFNSSKNRTILPIHFRDATLLRKNQNLNFRINTLNAEQTNEWWNSLQTPEYRGLMNLAGADHLWHSATSFLFSLLQKRYLYNKNLLVSRMLYFEDISTLKEPPSPPSSSILMPAKRYENLRRTERDFQQKTNLSIHEKIQLHSKQRLMRKLYNQPVKEHFRSEIVPNRLTVFSQSFKELGYLERFVRKPTSINSHYKNKFLTRHKFQLVNQWWNGQLAEHNVEATFLSDVDWRSMFVKSNNLNLTEETDGDLIIDFPDADQHYNPRRRRWFLHSSYWGYWSSFEKTLQYEIYYHFTIQCFNKTFNYLETQREILDFFAYAFLKKGSLKEIDLVTFLSRFYMHSNSTLSSRQPSKINE</sequence>
<evidence type="ECO:0000256" key="1">
    <source>
        <dbReference type="SAM" id="MobiDB-lite"/>
    </source>
</evidence>
<dbReference type="RefSeq" id="YP_009237947.1">
    <property type="nucleotide sequence ID" value="NC_029669.1"/>
</dbReference>
<protein>
    <submittedName>
        <fullName evidence="4">Cell division protein</fullName>
    </submittedName>
</protein>
<dbReference type="GO" id="GO:0016887">
    <property type="term" value="F:ATP hydrolysis activity"/>
    <property type="evidence" value="ECO:0007669"/>
    <property type="project" value="InterPro"/>
</dbReference>
<keyword evidence="2" id="KW-1133">Transmembrane helix</keyword>
<dbReference type="InterPro" id="IPR027417">
    <property type="entry name" value="P-loop_NTPase"/>
</dbReference>
<keyword evidence="4" id="KW-0934">Plastid</keyword>
<keyword evidence="4" id="KW-0150">Chloroplast</keyword>
<evidence type="ECO:0000313" key="4">
    <source>
        <dbReference type="EMBL" id="AMO01373.1"/>
    </source>
</evidence>
<gene>
    <name evidence="4" type="primary">ftsH</name>
    <name evidence="4" type="ORF">VV00_10</name>
</gene>
<dbReference type="InterPro" id="IPR003593">
    <property type="entry name" value="AAA+_ATPase"/>
</dbReference>
<dbReference type="GeneID" id="27073963"/>
<proteinExistence type="predicted"/>
<organism evidence="4">
    <name type="scientific">Pseudomuriella schumacherensis</name>
    <name type="common">Green alga</name>
    <dbReference type="NCBI Taxonomy" id="889459"/>
    <lineage>
        <taxon>Eukaryota</taxon>
        <taxon>Viridiplantae</taxon>
        <taxon>Chlorophyta</taxon>
        <taxon>core chlorophytes</taxon>
        <taxon>Chlorophyceae</taxon>
        <taxon>CS clade</taxon>
        <taxon>Sphaeropleales</taxon>
        <taxon>Pseudomuriellaceae</taxon>
        <taxon>Pseudomuriella</taxon>
    </lineage>
</organism>
<evidence type="ECO:0000259" key="3">
    <source>
        <dbReference type="SMART" id="SM00382"/>
    </source>
</evidence>
<feature type="region of interest" description="Disordered" evidence="1">
    <location>
        <begin position="1343"/>
        <end position="1364"/>
    </location>
</feature>
<feature type="compositionally biased region" description="Basic residues" evidence="1">
    <location>
        <begin position="1344"/>
        <end position="1364"/>
    </location>
</feature>
<feature type="transmembrane region" description="Helical" evidence="2">
    <location>
        <begin position="2012"/>
        <end position="2032"/>
    </location>
</feature>
<keyword evidence="2" id="KW-0812">Transmembrane</keyword>
<dbReference type="GO" id="GO:0051301">
    <property type="term" value="P:cell division"/>
    <property type="evidence" value="ECO:0007669"/>
    <property type="project" value="UniProtKB-KW"/>
</dbReference>
<keyword evidence="4" id="KW-0132">Cell division</keyword>
<dbReference type="EMBL" id="KT199256">
    <property type="protein sequence ID" value="AMO01373.1"/>
    <property type="molecule type" value="Genomic_DNA"/>
</dbReference>
<evidence type="ECO:0000256" key="2">
    <source>
        <dbReference type="SAM" id="Phobius"/>
    </source>
</evidence>
<keyword evidence="4" id="KW-0131">Cell cycle</keyword>